<dbReference type="GO" id="GO:0008233">
    <property type="term" value="F:peptidase activity"/>
    <property type="evidence" value="ECO:0007669"/>
    <property type="project" value="UniProtKB-KW"/>
</dbReference>
<accession>A0ABT9E7P2</accession>
<keyword evidence="1" id="KW-0378">Hydrolase</keyword>
<organism evidence="1 2">
    <name type="scientific">Paracraurococcus lichenis</name>
    <dbReference type="NCBI Taxonomy" id="3064888"/>
    <lineage>
        <taxon>Bacteria</taxon>
        <taxon>Pseudomonadati</taxon>
        <taxon>Pseudomonadota</taxon>
        <taxon>Alphaproteobacteria</taxon>
        <taxon>Acetobacterales</taxon>
        <taxon>Roseomonadaceae</taxon>
        <taxon>Paracraurococcus</taxon>
    </lineage>
</organism>
<dbReference type="Proteomes" id="UP001243009">
    <property type="component" value="Unassembled WGS sequence"/>
</dbReference>
<dbReference type="EMBL" id="JAUTWS010000038">
    <property type="protein sequence ID" value="MDO9711975.1"/>
    <property type="molecule type" value="Genomic_DNA"/>
</dbReference>
<evidence type="ECO:0000313" key="2">
    <source>
        <dbReference type="Proteomes" id="UP001243009"/>
    </source>
</evidence>
<sequence>MKYVSSTEFKKLSRKALPAGVGIRKQFDAVIEQLPDRCLKFTISSDAVDRQNDSVNQEGWQLANYLKNPVVLWSHNQDEPPVGKCISIGVEDGKLKAVVQFMPESVPVYGAKAEAIFRMCCDGYLNATSVGFRPLEWSLSKDPARGADEFEPGADFHSAELVEFSIVSVPCNPEAIIEPIATFAEPDAVATEQENESKQLNNDAISTRSKVLSRERLKMQAYLLSLT</sequence>
<comment type="caution">
    <text evidence="1">The sequence shown here is derived from an EMBL/GenBank/DDBJ whole genome shotgun (WGS) entry which is preliminary data.</text>
</comment>
<gene>
    <name evidence="1" type="ORF">Q7A36_26770</name>
</gene>
<proteinExistence type="predicted"/>
<dbReference type="RefSeq" id="WP_305106831.1">
    <property type="nucleotide sequence ID" value="NZ_JAUTWS010000038.1"/>
</dbReference>
<keyword evidence="2" id="KW-1185">Reference proteome</keyword>
<keyword evidence="1" id="KW-0645">Protease</keyword>
<protein>
    <submittedName>
        <fullName evidence="1">HK97 family phage prohead protease</fullName>
    </submittedName>
</protein>
<evidence type="ECO:0000313" key="1">
    <source>
        <dbReference type="EMBL" id="MDO9711975.1"/>
    </source>
</evidence>
<reference evidence="1 2" key="1">
    <citation type="submission" date="2023-08" db="EMBL/GenBank/DDBJ databases">
        <title>The draft genome sequence of Paracraurococcus sp. LOR1-02.</title>
        <authorList>
            <person name="Kingkaew E."/>
            <person name="Tanasupawat S."/>
        </authorList>
    </citation>
    <scope>NUCLEOTIDE SEQUENCE [LARGE SCALE GENOMIC DNA]</scope>
    <source>
        <strain evidence="1 2">LOR1-02</strain>
    </source>
</reference>
<name>A0ABT9E7P2_9PROT</name>
<dbReference type="GO" id="GO:0006508">
    <property type="term" value="P:proteolysis"/>
    <property type="evidence" value="ECO:0007669"/>
    <property type="project" value="UniProtKB-KW"/>
</dbReference>